<accession>A0A158RQM4</accession>
<organism evidence="1 2">
    <name type="scientific">Bacillus cereus (strain 03BB102)</name>
    <dbReference type="NCBI Taxonomy" id="572264"/>
    <lineage>
        <taxon>Bacteria</taxon>
        <taxon>Bacillati</taxon>
        <taxon>Bacillota</taxon>
        <taxon>Bacilli</taxon>
        <taxon>Bacillales</taxon>
        <taxon>Bacillaceae</taxon>
        <taxon>Bacillus</taxon>
        <taxon>Bacillus cereus group</taxon>
    </lineage>
</organism>
<dbReference type="PATRIC" id="fig|572264.18.peg.4889"/>
<dbReference type="AlphaFoldDB" id="A0A158RQM4"/>
<dbReference type="Proteomes" id="UP000002210">
    <property type="component" value="Chromosome"/>
</dbReference>
<reference evidence="1 2" key="1">
    <citation type="submission" date="2009-02" db="EMBL/GenBank/DDBJ databases">
        <title>Genome sequence of Bacillus cereus 03BB102.</title>
        <authorList>
            <person name="Dodson R.J."/>
            <person name="Jackson P."/>
            <person name="Munk A.C."/>
            <person name="Brettin T."/>
            <person name="Bruce D."/>
            <person name="Detter C."/>
            <person name="Tapia R."/>
            <person name="Han C."/>
            <person name="Sutton G."/>
            <person name="Sims D."/>
        </authorList>
    </citation>
    <scope>NUCLEOTIDE SEQUENCE [LARGE SCALE GENOMIC DNA]</scope>
    <source>
        <strain evidence="1 2">03BB102</strain>
    </source>
</reference>
<protein>
    <submittedName>
        <fullName evidence="1">Uncharacterized protein</fullName>
    </submittedName>
</protein>
<proteinExistence type="predicted"/>
<dbReference type="EMBL" id="CP001407">
    <property type="protein sequence ID" value="ACO29430.1"/>
    <property type="molecule type" value="Genomic_DNA"/>
</dbReference>
<gene>
    <name evidence="1" type="ordered locus">BCA_4943</name>
</gene>
<sequence length="63" mass="7386">MSAPFNMISHKYYYANLKFPYLHFFFLSHNFNFGKGRKEMVQIKVTTEMLEEVANCANNTSIA</sequence>
<dbReference type="KEGG" id="bcx:BCA_4943"/>
<evidence type="ECO:0000313" key="1">
    <source>
        <dbReference type="EMBL" id="ACO29430.1"/>
    </source>
</evidence>
<evidence type="ECO:0000313" key="2">
    <source>
        <dbReference type="Proteomes" id="UP000002210"/>
    </source>
</evidence>
<name>A0A158RQM4_BACC3</name>